<proteinExistence type="predicted"/>
<protein>
    <submittedName>
        <fullName evidence="2">Uncharacterized protein</fullName>
    </submittedName>
</protein>
<evidence type="ECO:0000313" key="2">
    <source>
        <dbReference type="EMBL" id="QTN35913.1"/>
    </source>
</evidence>
<dbReference type="Proteomes" id="UP000665026">
    <property type="component" value="Chromosome"/>
</dbReference>
<dbReference type="AlphaFoldDB" id="A0A975EPQ4"/>
<sequence length="102" mass="11336">MVPAEILLLIGGTLMILLGITGFVLTQRDSWRVILLLSTLLGGLNIGVFIWAELLEGWDSFRLFLFWLTACLPPLVGLGLGALLGYAVNWRIERIKPRGSER</sequence>
<feature type="transmembrane region" description="Helical" evidence="1">
    <location>
        <begin position="33"/>
        <end position="52"/>
    </location>
</feature>
<evidence type="ECO:0000313" key="3">
    <source>
        <dbReference type="Proteomes" id="UP000665026"/>
    </source>
</evidence>
<organism evidence="2 3">
    <name type="scientific">Cognatishimia activa</name>
    <dbReference type="NCBI Taxonomy" id="1715691"/>
    <lineage>
        <taxon>Bacteria</taxon>
        <taxon>Pseudomonadati</taxon>
        <taxon>Pseudomonadota</taxon>
        <taxon>Alphaproteobacteria</taxon>
        <taxon>Rhodobacterales</taxon>
        <taxon>Paracoccaceae</taxon>
        <taxon>Cognatishimia</taxon>
    </lineage>
</organism>
<accession>A0A975EPQ4</accession>
<keyword evidence="1" id="KW-1133">Transmembrane helix</keyword>
<gene>
    <name evidence="2" type="ORF">HZ995_15840</name>
</gene>
<dbReference type="RefSeq" id="WP_209356616.1">
    <property type="nucleotide sequence ID" value="NZ_CP060010.1"/>
</dbReference>
<name>A0A975EPQ4_9RHOB</name>
<dbReference type="EMBL" id="CP060010">
    <property type="protein sequence ID" value="QTN35913.1"/>
    <property type="molecule type" value="Genomic_DNA"/>
</dbReference>
<reference evidence="2" key="1">
    <citation type="submission" date="2020-07" db="EMBL/GenBank/DDBJ databases">
        <title>Genome sequences of bacteria associated with the marine, planktonic diatom Thalassiosira profunda strain ECT2AJA-044.</title>
        <authorList>
            <person name="Gargas C.B."/>
            <person name="Roberts W.R."/>
            <person name="Alverson A.J."/>
        </authorList>
    </citation>
    <scope>NUCLEOTIDE SEQUENCE</scope>
    <source>
        <strain evidence="2">ECT2AJA-044</strain>
    </source>
</reference>
<dbReference type="KEGG" id="cact:HZ995_15840"/>
<evidence type="ECO:0000256" key="1">
    <source>
        <dbReference type="SAM" id="Phobius"/>
    </source>
</evidence>
<feature type="transmembrane region" description="Helical" evidence="1">
    <location>
        <begin position="6"/>
        <end position="26"/>
    </location>
</feature>
<keyword evidence="1" id="KW-0472">Membrane</keyword>
<keyword evidence="1" id="KW-0812">Transmembrane</keyword>
<feature type="transmembrane region" description="Helical" evidence="1">
    <location>
        <begin position="64"/>
        <end position="88"/>
    </location>
</feature>